<dbReference type="Pfam" id="PF13620">
    <property type="entry name" value="CarboxypepD_reg"/>
    <property type="match status" value="1"/>
</dbReference>
<keyword evidence="6" id="KW-0998">Cell outer membrane</keyword>
<comment type="subcellular location">
    <subcellularLocation>
        <location evidence="1">Cell outer membrane</location>
        <topology evidence="1">Multi-pass membrane protein</topology>
    </subcellularLocation>
</comment>
<sequence length="1073" mass="118486">MKLFISTLLLLLSLVTLSVSWAQVTTSGLSGRITDIKKEGLPGATVQALYTPTGTKYATVTDTEGRFRINNMNAGGPYQIVVTYVGYNTETRSDVLLQLGETTNLNFLLKDGSAQLTEVVVKGSREGERQGAGISVNSEAIRRLPTISRSLTDMTRLSPQANNNNSFAGTNFRYNNVTIDGAINNDAIGFSPSLGGSTGSTGQPGSSTRTNPVSLDAIQDIQVAVAPFDVRLGNFLGGSINAVTRSGTNDVTGSVYGFGRNASLTGSWNGASDAKEKLPSTFYEYQTGVRVGLPLIKNKLFFFTNEEITRRQDPVQFQAGTPSSLIKDAALAQQLSDFVKTNYGLDAGSSGNYSIYSKSTKFFNRIDWNINDKNQLSIRNNTVFSEATNLERDAANFRFGSIDFKQSNNQSSTVAELKSQFGGRASNSLIFGYSSVHDFRNTLSNVRSFPQVEIGYNGGTIFLGNDREASVFNLRQKTFELTDNFTFYLGKNTFTVGTHNEFYNIDYGFVNAPNGRISYRSPAEFLAKLPNRVRGSYPFADGTNNLDTQFNNPYAHFNVNLLSFYVQDEIQLTDRLKLSPGIRFDYSGLPTKPALSSQVTGSAGDPTDMGKTYNFTPLNKITNNYLNNVQISPRLGFNFDVKGDRSLVIRGGTGLFTGRIPFAWLGYAFYNNGVGYGAYDFNNNATATTKLVGDPLVANGGLAINNNPANGGVTRTQVDLIDNKFKMPQMFRNNIAVDYTVGGYKFTVEGLYTKVIQDLKFQQVNTKDIVRYYSYDTKQQQPIYVAANGSAGAQRIDNNFANAYMLSNTNKGYRYSLTAQVQRNFPAGFGFSTAYTYGKSFDITNGIRNSMESNWQLNQSLTPNNPQLSYSNFDIRSRIVGTVNYRKLWNPRNATTVTLFYSLQSGTPFSWGYVNATVDGSAQANSLAYIPRDLTEAQKLLPTGTQAADFMNFVESDSYLKTRKGDFTERNAGRTPWNNTMDLRFLHEFKLKGRQSIQISYDIINFLNLLDKKLGYYYFSPNTFNSTASVGLTRATNPTVGDPTFSWSAPAAPYSIDPLGSRWQMQLGARYSF</sequence>
<dbReference type="Proteomes" id="UP001597512">
    <property type="component" value="Unassembled WGS sequence"/>
</dbReference>
<keyword evidence="4" id="KW-0812">Transmembrane</keyword>
<reference evidence="10" key="1">
    <citation type="journal article" date="2019" name="Int. J. Syst. Evol. Microbiol.">
        <title>The Global Catalogue of Microorganisms (GCM) 10K type strain sequencing project: providing services to taxonomists for standard genome sequencing and annotation.</title>
        <authorList>
            <consortium name="The Broad Institute Genomics Platform"/>
            <consortium name="The Broad Institute Genome Sequencing Center for Infectious Disease"/>
            <person name="Wu L."/>
            <person name="Ma J."/>
        </authorList>
    </citation>
    <scope>NUCLEOTIDE SEQUENCE [LARGE SCALE GENOMIC DNA]</scope>
    <source>
        <strain evidence="10">KCTC 52490</strain>
    </source>
</reference>
<evidence type="ECO:0000313" key="10">
    <source>
        <dbReference type="Proteomes" id="UP001597512"/>
    </source>
</evidence>
<accession>A0ABW6AAD1</accession>
<dbReference type="InterPro" id="IPR036942">
    <property type="entry name" value="Beta-barrel_TonB_sf"/>
</dbReference>
<keyword evidence="2" id="KW-0813">Transport</keyword>
<keyword evidence="10" id="KW-1185">Reference proteome</keyword>
<dbReference type="EMBL" id="JBHUOM010000001">
    <property type="protein sequence ID" value="MFD2932310.1"/>
    <property type="molecule type" value="Genomic_DNA"/>
</dbReference>
<evidence type="ECO:0000256" key="4">
    <source>
        <dbReference type="ARBA" id="ARBA00022692"/>
    </source>
</evidence>
<dbReference type="PANTHER" id="PTHR30069:SF46">
    <property type="entry name" value="OAR PROTEIN"/>
    <property type="match status" value="1"/>
</dbReference>
<dbReference type="InterPro" id="IPR039426">
    <property type="entry name" value="TonB-dep_rcpt-like"/>
</dbReference>
<evidence type="ECO:0000313" key="9">
    <source>
        <dbReference type="EMBL" id="MFD2932310.1"/>
    </source>
</evidence>
<dbReference type="Gene3D" id="2.40.170.20">
    <property type="entry name" value="TonB-dependent receptor, beta-barrel domain"/>
    <property type="match status" value="1"/>
</dbReference>
<keyword evidence="5" id="KW-0472">Membrane</keyword>
<evidence type="ECO:0000256" key="2">
    <source>
        <dbReference type="ARBA" id="ARBA00022448"/>
    </source>
</evidence>
<name>A0ABW6AAD1_9BACT</name>
<dbReference type="Pfam" id="PF25183">
    <property type="entry name" value="OMP_b-brl_4"/>
    <property type="match status" value="2"/>
</dbReference>
<feature type="signal peptide" evidence="7">
    <location>
        <begin position="1"/>
        <end position="22"/>
    </location>
</feature>
<keyword evidence="3" id="KW-1134">Transmembrane beta strand</keyword>
<dbReference type="SUPFAM" id="SSF56935">
    <property type="entry name" value="Porins"/>
    <property type="match status" value="1"/>
</dbReference>
<organism evidence="9 10">
    <name type="scientific">Spirosoma flavum</name>
    <dbReference type="NCBI Taxonomy" id="2048557"/>
    <lineage>
        <taxon>Bacteria</taxon>
        <taxon>Pseudomonadati</taxon>
        <taxon>Bacteroidota</taxon>
        <taxon>Cytophagia</taxon>
        <taxon>Cytophagales</taxon>
        <taxon>Cytophagaceae</taxon>
        <taxon>Spirosoma</taxon>
    </lineage>
</organism>
<gene>
    <name evidence="9" type="ORF">ACFS25_00870</name>
</gene>
<dbReference type="PANTHER" id="PTHR30069">
    <property type="entry name" value="TONB-DEPENDENT OUTER MEMBRANE RECEPTOR"/>
    <property type="match status" value="1"/>
</dbReference>
<keyword evidence="7" id="KW-0732">Signal</keyword>
<evidence type="ECO:0000256" key="1">
    <source>
        <dbReference type="ARBA" id="ARBA00004571"/>
    </source>
</evidence>
<evidence type="ECO:0000256" key="3">
    <source>
        <dbReference type="ARBA" id="ARBA00022452"/>
    </source>
</evidence>
<dbReference type="InterPro" id="IPR057601">
    <property type="entry name" value="Oar-like_b-barrel"/>
</dbReference>
<protein>
    <submittedName>
        <fullName evidence="9">Carboxypeptidase regulatory-like domain-containing protein</fullName>
    </submittedName>
</protein>
<feature type="domain" description="TonB-dependent transporter Oar-like beta-barrel" evidence="8">
    <location>
        <begin position="243"/>
        <end position="325"/>
    </location>
</feature>
<evidence type="ECO:0000256" key="6">
    <source>
        <dbReference type="ARBA" id="ARBA00023237"/>
    </source>
</evidence>
<feature type="domain" description="TonB-dependent transporter Oar-like beta-barrel" evidence="8">
    <location>
        <begin position="340"/>
        <end position="1036"/>
    </location>
</feature>
<feature type="chain" id="PRO_5047384482" evidence="7">
    <location>
        <begin position="23"/>
        <end position="1073"/>
    </location>
</feature>
<dbReference type="SUPFAM" id="SSF49452">
    <property type="entry name" value="Starch-binding domain-like"/>
    <property type="match status" value="1"/>
</dbReference>
<evidence type="ECO:0000259" key="8">
    <source>
        <dbReference type="Pfam" id="PF25183"/>
    </source>
</evidence>
<comment type="caution">
    <text evidence="9">The sequence shown here is derived from an EMBL/GenBank/DDBJ whole genome shotgun (WGS) entry which is preliminary data.</text>
</comment>
<dbReference type="RefSeq" id="WP_381496512.1">
    <property type="nucleotide sequence ID" value="NZ_JBHUOM010000001.1"/>
</dbReference>
<evidence type="ECO:0000256" key="5">
    <source>
        <dbReference type="ARBA" id="ARBA00023136"/>
    </source>
</evidence>
<evidence type="ECO:0000256" key="7">
    <source>
        <dbReference type="SAM" id="SignalP"/>
    </source>
</evidence>
<dbReference type="InterPro" id="IPR013784">
    <property type="entry name" value="Carb-bd-like_fold"/>
</dbReference>
<proteinExistence type="predicted"/>
<dbReference type="Gene3D" id="2.60.40.1120">
    <property type="entry name" value="Carboxypeptidase-like, regulatory domain"/>
    <property type="match status" value="1"/>
</dbReference>